<evidence type="ECO:0000256" key="4">
    <source>
        <dbReference type="SAM" id="MobiDB-lite"/>
    </source>
</evidence>
<sequence>MEPDQVSSPPCAYSSHSSSSNVSSVLWDLPPSEPETLWRLPPRCPSTVACGSRGCASHPRQFFPPPGLLLHPDLSSDVASSGNSWAADYRKKTFLNASACPWLCAATCGSPSSLCASSALPSEFLTSSAGESSGRACSLADKQRRRDAAVSVSAVEGSEVWAPWLDKSIFRPLSRTNLLLTLQSARRGSILAPAPDPLQLALAARKREEERELEDEKAVRTAGALSGQSNAATARGRRPARGLGVVRMREHMEDEDWEAPLRTGELSGSASRRVGEPAPKGEEGRDVCANGAVLASMVKDEVSAKCDRRRTTLLAADAGEADAAGLWADTGVEAERDKRSRLRVKAERRKCDAESSAEEESRREESQVFFGPHNLIEAPASSPRVSVFAGGRREERQDICVDDSRSTLTATLAESDPLHGVVAGGPTGCLPGFLTIRVSPSACVDSSPALPTRPYMDGLTSRGVRGGRAGGGWARPRASVGGVFQAGLDRFFRDQMLRDDAFSTSVRARGHYGCVNAISFSSDGTILGSGGDDKRVLLWRVREPKRLPVQEIQTKHQENVFGVQFDTSDQYVLTCGNDGLVIRTCLENPKDTVVRNDVDALRREATLPSENRLRLLRIMDAGASFQASFLMAGPQQAIAAMEAGTVETFDFRERDMMGQVVLRAEASVLSVCVHPSQEFLFAYCCCQKAALVSSAAMSVPGLRVQDLRTKKTVSVLKDVRHYERDASDVVPALSTSTGWRGPAGSHAHARARGDRGRTTRREARRRHSSSSASQASCLDASSSSASSSSPSSPSSLSPSSSSSSSERRRPRARRPSRRGRTRAARRVQKLLPVSRAGAPLADERDPTQSTPGASSGLVFSPPACPSSPAPGSVHFASLSPRSPSPPSALSPSCSASSPGCPLWAKIATGGEGAAAGGEAKPRDVPQGQRKVDEGTEDPTSAARPVRRGPAAGGLPPRPAFLPGLPSDGTAPASARRPEAGARTTDARLRRADPSPLFSLKDTERRRRQGEQACTTDRQGSQRKKLRRGIAVSSTIPSVPDTLAPSRMGPAAPSPRGADSAVASSICSSSSSFSALSGANVQTPQLPGGDDEPGAADEQPSSVASGVSPLLWEDDQSQSRSPPGSAAPSVSSAFLSPMEEDEAYAECIDDGDTSGDDFVCTTKGLSTKKERPTNVKAEVFDADSEFGSVEGRLQQAASSRTPGAARQRPASHAAPSDGGMHRQTQAATEEEPPTASAHSPACRVGDGAAAIDHVSSSEVHTAEQDGGGFADEGSGKCKGRDEIDELQPEQIFLDDEKGTRKRSTAARRPKHAKQARRRLAAPETDTDSETVVAPKIQTPTGDAADDDQHGDAQTGRTEGARRDLPGTEYLHHADFEADVLSNTERNELTSRDATRVGRSKVHPEGSPPRGWQLTTSARDEGSDSNDTNASGAIPVASGQRMEGRKRTTAQAQTASAASSSIQKASTGAGYISEPDELKGTAPLLDLGSAAEQMKSGMSGEATRDDGEESEEEGPQRAEGKRRREDASPRRGELPGQRSRAAHRPRGGRETAEKRTGESLASDDSEADETEMAQHVSMRERRHDTDNGSSADEAHAQTVAARRLEMRQLQRLLRRQREAERAEERRERARSRLPATRRRRDRNGDREGDQIVSEDMAEPEGEWTSTASSGELSFSSDEGERRQRTPGRARCRRSSSSSSESPVRLQSSPRARRLPVRSSGVRAVGGRGEDQLEDDEASEGRVSPSQGDDGTDGARSGATRRSRALSREQRGSTEREAGNPGGRAGSCRTSRPDASVSAGEQEEEEDLEQNEQCRSETAVLLSSGGESAGGRREAESRRERLRRRVLRFFQRRARAEGAARETGRPGVKKRTEAEGVKQAVNDIRPLRGAHRVHFSWSGKLMLLILTRKPPLVYATGGQFPLFELRSDGWWNLVTLKAGCFLFDDRHIAIGSEDKRVHVWRLPDVIDFEGHAVHHRTTILHSVYTLSGHLSIVNCCASTPPIGVGRSPPVLATCGIERMVRLWTVGEHAGQLADDCLFYPPDDKYATPESLEDMDVIGHFNRLAVLHRRRFGWGMDSEESDADQDEGDSDALQIRETSHGDEEEDGGSNREDAMHVYARDLSMAVTEQTSGDDEGTSSPENSEDDSNGDDREHASGTEPLWRTASGARSRCMLRTNRGDSEEPAGELTEDAREDETASEAGSRSPDADAECNRAESSGAEPPRTQQEFSPQGRGPLEGCNTGERVSETARAYSEQSSRAEAITTRSDRRRRRLAERMQAAIERAGQDAAEQSRTRAEQRPRPLQPRRAEEHSSDGEPPRVFFRYSVPRRDEFRL</sequence>
<feature type="compositionally biased region" description="Basic residues" evidence="4">
    <location>
        <begin position="808"/>
        <end position="828"/>
    </location>
</feature>
<feature type="region of interest" description="Disordered" evidence="4">
    <location>
        <begin position="2123"/>
        <end position="2331"/>
    </location>
</feature>
<feature type="compositionally biased region" description="Acidic residues" evidence="4">
    <location>
        <begin position="2127"/>
        <end position="2144"/>
    </location>
</feature>
<dbReference type="SUPFAM" id="SSF50978">
    <property type="entry name" value="WD40 repeat-like"/>
    <property type="match status" value="2"/>
</dbReference>
<dbReference type="PANTHER" id="PTHR15574:SF43">
    <property type="entry name" value="DDB1- AND CUL4-ASSOCIATED FACTOR 5"/>
    <property type="match status" value="1"/>
</dbReference>
<dbReference type="Pfam" id="PF00400">
    <property type="entry name" value="WD40"/>
    <property type="match status" value="2"/>
</dbReference>
<dbReference type="GO" id="GO:0045717">
    <property type="term" value="P:negative regulation of fatty acid biosynthetic process"/>
    <property type="evidence" value="ECO:0007669"/>
    <property type="project" value="TreeGrafter"/>
</dbReference>
<evidence type="ECO:0000313" key="6">
    <source>
        <dbReference type="Proteomes" id="UP000224006"/>
    </source>
</evidence>
<dbReference type="SMART" id="SM00320">
    <property type="entry name" value="WD40"/>
    <property type="match status" value="4"/>
</dbReference>
<keyword evidence="1 3" id="KW-0853">WD repeat</keyword>
<feature type="compositionally biased region" description="Low complexity" evidence="4">
    <location>
        <begin position="1117"/>
        <end position="1132"/>
    </location>
</feature>
<dbReference type="KEGG" id="bbes:BESB_023660"/>
<feature type="compositionally biased region" description="Basic and acidic residues" evidence="4">
    <location>
        <begin position="1763"/>
        <end position="1775"/>
    </location>
</feature>
<dbReference type="Proteomes" id="UP000224006">
    <property type="component" value="Chromosome XII"/>
</dbReference>
<dbReference type="InterPro" id="IPR036322">
    <property type="entry name" value="WD40_repeat_dom_sf"/>
</dbReference>
<keyword evidence="2" id="KW-0677">Repeat</keyword>
<feature type="compositionally biased region" description="Basic residues" evidence="4">
    <location>
        <begin position="1298"/>
        <end position="1318"/>
    </location>
</feature>
<feature type="compositionally biased region" description="Low complexity" evidence="4">
    <location>
        <begin position="769"/>
        <end position="804"/>
    </location>
</feature>
<feature type="compositionally biased region" description="Low complexity" evidence="4">
    <location>
        <begin position="1057"/>
        <end position="1078"/>
    </location>
</feature>
<feature type="compositionally biased region" description="Basic and acidic residues" evidence="4">
    <location>
        <begin position="1613"/>
        <end position="1625"/>
    </location>
</feature>
<dbReference type="InterPro" id="IPR015943">
    <property type="entry name" value="WD40/YVTN_repeat-like_dom_sf"/>
</dbReference>
<feature type="compositionally biased region" description="Low complexity" evidence="4">
    <location>
        <begin position="941"/>
        <end position="965"/>
    </location>
</feature>
<feature type="compositionally biased region" description="Basic and acidic residues" evidence="4">
    <location>
        <begin position="2287"/>
        <end position="2314"/>
    </location>
</feature>
<feature type="compositionally biased region" description="Basic and acidic residues" evidence="4">
    <location>
        <begin position="975"/>
        <end position="992"/>
    </location>
</feature>
<feature type="compositionally biased region" description="Low complexity" evidence="4">
    <location>
        <begin position="889"/>
        <end position="902"/>
    </location>
</feature>
<feature type="compositionally biased region" description="Basic and acidic residues" evidence="4">
    <location>
        <begin position="1383"/>
        <end position="1394"/>
    </location>
</feature>
<reference evidence="5 6" key="1">
    <citation type="submission" date="2017-09" db="EMBL/GenBank/DDBJ databases">
        <title>Genome sequencing of Besnoitia besnoiti strain Bb-Ger1.</title>
        <authorList>
            <person name="Schares G."/>
            <person name="Venepally P."/>
            <person name="Lorenzi H.A."/>
        </authorList>
    </citation>
    <scope>NUCLEOTIDE SEQUENCE [LARGE SCALE GENOMIC DNA]</scope>
    <source>
        <strain evidence="5 6">Bb-Ger1</strain>
    </source>
</reference>
<gene>
    <name evidence="5" type="ORF">BESB_023660</name>
</gene>
<feature type="compositionally biased region" description="Low complexity" evidence="4">
    <location>
        <begin position="1447"/>
        <end position="1465"/>
    </location>
</feature>
<feature type="compositionally biased region" description="Low complexity" evidence="4">
    <location>
        <begin position="869"/>
        <end position="881"/>
    </location>
</feature>
<dbReference type="GO" id="GO:0005737">
    <property type="term" value="C:cytoplasm"/>
    <property type="evidence" value="ECO:0007669"/>
    <property type="project" value="TreeGrafter"/>
</dbReference>
<dbReference type="PROSITE" id="PS50082">
    <property type="entry name" value="WD_REPEATS_2"/>
    <property type="match status" value="1"/>
</dbReference>
<keyword evidence="6" id="KW-1185">Reference proteome</keyword>
<feature type="region of interest" description="Disordered" evidence="4">
    <location>
        <begin position="1184"/>
        <end position="1812"/>
    </location>
</feature>
<dbReference type="EMBL" id="NWUJ01000013">
    <property type="protein sequence ID" value="PFH31874.1"/>
    <property type="molecule type" value="Genomic_DNA"/>
</dbReference>
<dbReference type="VEuPathDB" id="ToxoDB:BESB_023660"/>
<feature type="compositionally biased region" description="Basic and acidic residues" evidence="4">
    <location>
        <begin position="1357"/>
        <end position="1374"/>
    </location>
</feature>
<feature type="compositionally biased region" description="Polar residues" evidence="4">
    <location>
        <begin position="1661"/>
        <end position="1674"/>
    </location>
</feature>
<feature type="compositionally biased region" description="Acidic residues" evidence="4">
    <location>
        <begin position="1798"/>
        <end position="1807"/>
    </location>
</feature>
<feature type="region of interest" description="Disordered" evidence="4">
    <location>
        <begin position="733"/>
        <end position="1171"/>
    </location>
</feature>
<dbReference type="RefSeq" id="XP_029215883.1">
    <property type="nucleotide sequence ID" value="XM_029361068.1"/>
</dbReference>
<name>A0A2A9M3T0_BESBE</name>
<evidence type="ECO:0000256" key="3">
    <source>
        <dbReference type="PROSITE-ProRule" id="PRU00221"/>
    </source>
</evidence>
<evidence type="ECO:0000313" key="5">
    <source>
        <dbReference type="EMBL" id="PFH31874.1"/>
    </source>
</evidence>
<feature type="region of interest" description="Disordered" evidence="4">
    <location>
        <begin position="345"/>
        <end position="366"/>
    </location>
</feature>
<dbReference type="OrthoDB" id="4869960at2759"/>
<dbReference type="PROSITE" id="PS50294">
    <property type="entry name" value="WD_REPEATS_REGION"/>
    <property type="match status" value="1"/>
</dbReference>
<feature type="compositionally biased region" description="Basic and acidic residues" evidence="4">
    <location>
        <begin position="919"/>
        <end position="933"/>
    </location>
</feature>
<dbReference type="STRING" id="94643.A0A2A9M3T0"/>
<dbReference type="PANTHER" id="PTHR15574">
    <property type="entry name" value="WD REPEAT DOMAIN-CONTAINING FAMILY"/>
    <property type="match status" value="1"/>
</dbReference>
<feature type="compositionally biased region" description="Basic and acidic residues" evidence="4">
    <location>
        <begin position="349"/>
        <end position="366"/>
    </location>
</feature>
<feature type="compositionally biased region" description="Basic and acidic residues" evidence="4">
    <location>
        <begin position="1545"/>
        <end position="1555"/>
    </location>
</feature>
<feature type="compositionally biased region" description="Basic residues" evidence="4">
    <location>
        <begin position="1682"/>
        <end position="1691"/>
    </location>
</feature>
<comment type="caution">
    <text evidence="5">The sequence shown here is derived from an EMBL/GenBank/DDBJ whole genome shotgun (WGS) entry which is preliminary data.</text>
</comment>
<dbReference type="InterPro" id="IPR045151">
    <property type="entry name" value="DCAF8"/>
</dbReference>
<protein>
    <submittedName>
        <fullName evidence="5">WD domain, G-beta repeat-containing protein</fullName>
    </submittedName>
</protein>
<evidence type="ECO:0000256" key="1">
    <source>
        <dbReference type="ARBA" id="ARBA00022574"/>
    </source>
</evidence>
<feature type="region of interest" description="Disordered" evidence="4">
    <location>
        <begin position="1"/>
        <end position="25"/>
    </location>
</feature>
<organism evidence="5 6">
    <name type="scientific">Besnoitia besnoiti</name>
    <name type="common">Apicomplexan protozoan</name>
    <dbReference type="NCBI Taxonomy" id="94643"/>
    <lineage>
        <taxon>Eukaryota</taxon>
        <taxon>Sar</taxon>
        <taxon>Alveolata</taxon>
        <taxon>Apicomplexa</taxon>
        <taxon>Conoidasida</taxon>
        <taxon>Coccidia</taxon>
        <taxon>Eucoccidiorida</taxon>
        <taxon>Eimeriorina</taxon>
        <taxon>Sarcocystidae</taxon>
        <taxon>Besnoitia</taxon>
    </lineage>
</organism>
<feature type="compositionally biased region" description="Acidic residues" evidence="4">
    <location>
        <begin position="1137"/>
        <end position="1154"/>
    </location>
</feature>
<proteinExistence type="predicted"/>
<feature type="compositionally biased region" description="Basic and acidic residues" evidence="4">
    <location>
        <begin position="1575"/>
        <end position="1584"/>
    </location>
</feature>
<feature type="repeat" description="WD" evidence="3">
    <location>
        <begin position="508"/>
        <end position="549"/>
    </location>
</feature>
<feature type="compositionally biased region" description="Low complexity" evidence="4">
    <location>
        <begin position="1692"/>
        <end position="1706"/>
    </location>
</feature>
<feature type="compositionally biased region" description="Basic and acidic residues" evidence="4">
    <location>
        <begin position="209"/>
        <end position="219"/>
    </location>
</feature>
<feature type="compositionally biased region" description="Basic residues" evidence="4">
    <location>
        <begin position="1626"/>
        <end position="1639"/>
    </location>
</feature>
<feature type="compositionally biased region" description="Basic and acidic residues" evidence="4">
    <location>
        <begin position="1512"/>
        <end position="1531"/>
    </location>
</feature>
<feature type="compositionally biased region" description="Basic and acidic residues" evidence="4">
    <location>
        <begin position="273"/>
        <end position="285"/>
    </location>
</feature>
<evidence type="ECO:0000256" key="2">
    <source>
        <dbReference type="ARBA" id="ARBA00022737"/>
    </source>
</evidence>
<feature type="compositionally biased region" description="Acidic residues" evidence="4">
    <location>
        <begin position="2178"/>
        <end position="2194"/>
    </location>
</feature>
<accession>A0A2A9M3T0</accession>
<dbReference type="InterPro" id="IPR001680">
    <property type="entry name" value="WD40_rpt"/>
</dbReference>
<dbReference type="GeneID" id="40307426"/>
<feature type="region of interest" description="Disordered" evidence="4">
    <location>
        <begin position="209"/>
        <end position="285"/>
    </location>
</feature>
<dbReference type="Gene3D" id="2.130.10.10">
    <property type="entry name" value="YVTN repeat-like/Quinoprotein amine dehydrogenase"/>
    <property type="match status" value="2"/>
</dbReference>
<dbReference type="GO" id="GO:0080008">
    <property type="term" value="C:Cul4-RING E3 ubiquitin ligase complex"/>
    <property type="evidence" value="ECO:0007669"/>
    <property type="project" value="TreeGrafter"/>
</dbReference>
<feature type="compositionally biased region" description="Acidic residues" evidence="4">
    <location>
        <begin position="1559"/>
        <end position="1569"/>
    </location>
</feature>
<feature type="compositionally biased region" description="Basic and acidic residues" evidence="4">
    <location>
        <begin position="751"/>
        <end position="761"/>
    </location>
</feature>